<evidence type="ECO:0000256" key="1">
    <source>
        <dbReference type="SAM" id="SignalP"/>
    </source>
</evidence>
<accession>A0A840D313</accession>
<dbReference type="AlphaFoldDB" id="A0A840D313"/>
<feature type="signal peptide" evidence="1">
    <location>
        <begin position="1"/>
        <end position="20"/>
    </location>
</feature>
<dbReference type="Proteomes" id="UP000560658">
    <property type="component" value="Unassembled WGS sequence"/>
</dbReference>
<feature type="chain" id="PRO_5032758964" description="Putative beta-lactamase-inhibitor-like PepSY-like domain-containing protein" evidence="1">
    <location>
        <begin position="21"/>
        <end position="145"/>
    </location>
</feature>
<organism evidence="3 4">
    <name type="scientific">Bacteroides reticulotermitis</name>
    <dbReference type="NCBI Taxonomy" id="1133319"/>
    <lineage>
        <taxon>Bacteria</taxon>
        <taxon>Pseudomonadati</taxon>
        <taxon>Bacteroidota</taxon>
        <taxon>Bacteroidia</taxon>
        <taxon>Bacteroidales</taxon>
        <taxon>Bacteroidaceae</taxon>
        <taxon>Bacteroides</taxon>
    </lineage>
</organism>
<evidence type="ECO:0000313" key="4">
    <source>
        <dbReference type="Proteomes" id="UP000560658"/>
    </source>
</evidence>
<dbReference type="Pfam" id="PF11396">
    <property type="entry name" value="PepSY_like"/>
    <property type="match status" value="1"/>
</dbReference>
<keyword evidence="4" id="KW-1185">Reference proteome</keyword>
<dbReference type="InterPro" id="IPR021533">
    <property type="entry name" value="PepSY-like"/>
</dbReference>
<feature type="domain" description="Putative beta-lactamase-inhibitor-like PepSY-like" evidence="2">
    <location>
        <begin position="60"/>
        <end position="142"/>
    </location>
</feature>
<evidence type="ECO:0000313" key="3">
    <source>
        <dbReference type="EMBL" id="MBB4043115.1"/>
    </source>
</evidence>
<proteinExistence type="predicted"/>
<dbReference type="EMBL" id="JACIER010000003">
    <property type="protein sequence ID" value="MBB4043115.1"/>
    <property type="molecule type" value="Genomic_DNA"/>
</dbReference>
<dbReference type="SUPFAM" id="SSF160574">
    <property type="entry name" value="BT0923-like"/>
    <property type="match status" value="1"/>
</dbReference>
<name>A0A840D313_9BACE</name>
<evidence type="ECO:0000259" key="2">
    <source>
        <dbReference type="Pfam" id="PF11396"/>
    </source>
</evidence>
<gene>
    <name evidence="3" type="ORF">GGR06_000882</name>
</gene>
<dbReference type="Gene3D" id="3.40.1420.30">
    <property type="match status" value="1"/>
</dbReference>
<reference evidence="3" key="1">
    <citation type="submission" date="2020-08" db="EMBL/GenBank/DDBJ databases">
        <title>Genomic Encyclopedia of Type Strains, Phase IV (KMG-IV): sequencing the most valuable type-strain genomes for metagenomic binning, comparative biology and taxonomic classification.</title>
        <authorList>
            <person name="Goeker M."/>
        </authorList>
    </citation>
    <scope>NUCLEOTIDE SEQUENCE [LARGE SCALE GENOMIC DNA]</scope>
    <source>
        <strain evidence="3">DSM 105720</strain>
    </source>
</reference>
<protein>
    <recommendedName>
        <fullName evidence="2">Putative beta-lactamase-inhibitor-like PepSY-like domain-containing protein</fullName>
    </recommendedName>
</protein>
<dbReference type="RefSeq" id="WP_044162929.1">
    <property type="nucleotide sequence ID" value="NZ_JACIER010000003.1"/>
</dbReference>
<keyword evidence="1" id="KW-0732">Signal</keyword>
<sequence>MKKLMLVLVSLFTLQTVAMADNDKPIQVGQMPQQAQIFIKKHFANNKVALAKMENDFFNKSYEVIFTDGNKVEFDKKGNWTEIDCKHGVVPTAAIPENIQKYVTTHYPDVKILKLERDKKEYEVKLSNRLELKFDSKFNLIHIDH</sequence>
<comment type="caution">
    <text evidence="3">The sequence shown here is derived from an EMBL/GenBank/DDBJ whole genome shotgun (WGS) entry which is preliminary data.</text>
</comment>